<protein>
    <submittedName>
        <fullName evidence="2">Type I-E CRISPR-associated protein Cse1/CasA</fullName>
    </submittedName>
</protein>
<evidence type="ECO:0000313" key="3">
    <source>
        <dbReference type="Proteomes" id="UP000218675"/>
    </source>
</evidence>
<keyword evidence="3" id="KW-1185">Reference proteome</keyword>
<accession>A0ABX4HEK3</accession>
<sequence length="567" mass="63063">MNLIGGDSWLPFLHLSGEVKNLPPSALADPDVINLALPRADFQGAAYQFLIGLLQTALPPKTHDDWLDLLMAPPSVDALDKAFAPFSNAFELDGDGPRFMQDLDPLEDVKNATVSGLLIDAPGANGIKNNTDFFVKRGRVEVMCESCAAIALYTMQINAPAGGAGIRVGLRGGGPLTTLVMPELSTASLWERLWLNVITQKEAIQKGQQWSTPHPEEPSLFFWMADTRVSDKKGTEVLPEDTHPLHAYWSMPRRFRLLFEEADGCPCDICGRKTQRVVRELRAKKQGANYDGPWLHPLTPYRRDPKKPNELPLSSKGQPGGLGYRHWSGFVLNDEESSGAIAAAVLKSYVHKQKLVTQERAHGEDIQALLIEARLWVFGYDMDNMKPRGWYSTEMPLVEIPQGQQERLRTWVHQLTELSRNIAWMVRTQVKNAWFSRPSDAKGDMSAIDNQFYDATEPEFFKALLALQQVLQQDSPPPHILPSIAERWYFALKKEAMRVFEDLALSGAQESMDLERATAAHRQLQSFLGGKSKGSKVVSDFIQQGDFDPSAKAKRNAASAATTTGDA</sequence>
<reference evidence="2 3" key="1">
    <citation type="submission" date="2017-08" db="EMBL/GenBank/DDBJ databases">
        <title>Halomonas binhaiensis sp. nov., isolated from saline alkaline soil.</title>
        <authorList>
            <person name="Wang D."/>
            <person name="Zhang G."/>
        </authorList>
    </citation>
    <scope>NUCLEOTIDE SEQUENCE [LARGE SCALE GENOMIC DNA]</scope>
    <source>
        <strain evidence="2 3">WN018</strain>
    </source>
</reference>
<comment type="caution">
    <text evidence="2">The sequence shown here is derived from an EMBL/GenBank/DDBJ whole genome shotgun (WGS) entry which is preliminary data.</text>
</comment>
<dbReference type="Proteomes" id="UP000218675">
    <property type="component" value="Unassembled WGS sequence"/>
</dbReference>
<gene>
    <name evidence="2" type="primary">casA</name>
    <name evidence="2" type="ORF">CK497_15855</name>
</gene>
<dbReference type="CDD" id="cd09729">
    <property type="entry name" value="Cse1_I-E"/>
    <property type="match status" value="1"/>
</dbReference>
<organism evidence="2 3">
    <name type="scientific">Vreelandella alkaliphila</name>
    <dbReference type="NCBI Taxonomy" id="272774"/>
    <lineage>
        <taxon>Bacteria</taxon>
        <taxon>Pseudomonadati</taxon>
        <taxon>Pseudomonadota</taxon>
        <taxon>Gammaproteobacteria</taxon>
        <taxon>Oceanospirillales</taxon>
        <taxon>Halomonadaceae</taxon>
        <taxon>Vreelandella</taxon>
    </lineage>
</organism>
<evidence type="ECO:0000256" key="1">
    <source>
        <dbReference type="SAM" id="MobiDB-lite"/>
    </source>
</evidence>
<dbReference type="NCBIfam" id="TIGR02547">
    <property type="entry name" value="casA_cse1"/>
    <property type="match status" value="1"/>
</dbReference>
<dbReference type="RefSeq" id="WP_095604381.1">
    <property type="nucleotide sequence ID" value="NZ_NSKA01000006.1"/>
</dbReference>
<proteinExistence type="predicted"/>
<dbReference type="InterPro" id="IPR013381">
    <property type="entry name" value="CRISPR-assoc_prot_Cse1"/>
</dbReference>
<feature type="region of interest" description="Disordered" evidence="1">
    <location>
        <begin position="297"/>
        <end position="318"/>
    </location>
</feature>
<dbReference type="Pfam" id="PF09481">
    <property type="entry name" value="CRISPR_Cse1"/>
    <property type="match status" value="1"/>
</dbReference>
<name>A0ABX4HEK3_9GAMM</name>
<dbReference type="EMBL" id="NSKA01000006">
    <property type="protein sequence ID" value="PAU70828.1"/>
    <property type="molecule type" value="Genomic_DNA"/>
</dbReference>
<evidence type="ECO:0000313" key="2">
    <source>
        <dbReference type="EMBL" id="PAU70828.1"/>
    </source>
</evidence>